<dbReference type="Gene3D" id="3.40.250.10">
    <property type="entry name" value="Rhodanese-like domain"/>
    <property type="match status" value="1"/>
</dbReference>
<feature type="domain" description="Rhodanese" evidence="2">
    <location>
        <begin position="88"/>
        <end position="191"/>
    </location>
</feature>
<dbReference type="AlphaFoldDB" id="A0A017HCD8"/>
<name>A0A017HCD8_9RHOB</name>
<dbReference type="eggNOG" id="COG0607">
    <property type="taxonomic scope" value="Bacteria"/>
</dbReference>
<accession>A0A017HCD8</accession>
<evidence type="ECO:0000259" key="2">
    <source>
        <dbReference type="PROSITE" id="PS50206"/>
    </source>
</evidence>
<dbReference type="HOGENOM" id="CLU_107458_0_0_5"/>
<feature type="signal peptide" evidence="1">
    <location>
        <begin position="1"/>
        <end position="17"/>
    </location>
</feature>
<dbReference type="PATRIC" id="fig|1122180.6.peg.936"/>
<dbReference type="Pfam" id="PF00581">
    <property type="entry name" value="Rhodanese"/>
    <property type="match status" value="1"/>
</dbReference>
<dbReference type="InterPro" id="IPR036873">
    <property type="entry name" value="Rhodanese-like_dom_sf"/>
</dbReference>
<dbReference type="InterPro" id="IPR001763">
    <property type="entry name" value="Rhodanese-like_dom"/>
</dbReference>
<dbReference type="SUPFAM" id="SSF52821">
    <property type="entry name" value="Rhodanese/Cell cycle control phosphatase"/>
    <property type="match status" value="1"/>
</dbReference>
<dbReference type="STRING" id="1122180.Lokhon_00942"/>
<organism evidence="3 4">
    <name type="scientific">Limimaricola hongkongensis DSM 17492</name>
    <dbReference type="NCBI Taxonomy" id="1122180"/>
    <lineage>
        <taxon>Bacteria</taxon>
        <taxon>Pseudomonadati</taxon>
        <taxon>Pseudomonadota</taxon>
        <taxon>Alphaproteobacteria</taxon>
        <taxon>Rhodobacterales</taxon>
        <taxon>Paracoccaceae</taxon>
        <taxon>Limimaricola</taxon>
    </lineage>
</organism>
<dbReference type="RefSeq" id="WP_017928089.1">
    <property type="nucleotide sequence ID" value="NZ_KB822997.1"/>
</dbReference>
<keyword evidence="1" id="KW-0732">Signal</keyword>
<dbReference type="Proteomes" id="UP000025047">
    <property type="component" value="Unassembled WGS sequence"/>
</dbReference>
<gene>
    <name evidence="3" type="ORF">Lokhon_00942</name>
</gene>
<evidence type="ECO:0000313" key="3">
    <source>
        <dbReference type="EMBL" id="EYD72152.1"/>
    </source>
</evidence>
<protein>
    <recommendedName>
        <fullName evidence="2">Rhodanese domain-containing protein</fullName>
    </recommendedName>
</protein>
<reference evidence="3 4" key="1">
    <citation type="submission" date="2013-03" db="EMBL/GenBank/DDBJ databases">
        <authorList>
            <person name="Fiebig A."/>
            <person name="Goeker M."/>
            <person name="Klenk H.-P.P."/>
        </authorList>
    </citation>
    <scope>NUCLEOTIDE SEQUENCE [LARGE SCALE GENOMIC DNA]</scope>
    <source>
        <strain evidence="3 4">DSM 17492</strain>
    </source>
</reference>
<dbReference type="EMBL" id="APGJ01000004">
    <property type="protein sequence ID" value="EYD72152.1"/>
    <property type="molecule type" value="Genomic_DNA"/>
</dbReference>
<dbReference type="CDD" id="cd00158">
    <property type="entry name" value="RHOD"/>
    <property type="match status" value="1"/>
</dbReference>
<dbReference type="OrthoDB" id="9784513at2"/>
<keyword evidence="4" id="KW-1185">Reference proteome</keyword>
<feature type="chain" id="PRO_5001492694" description="Rhodanese domain-containing protein" evidence="1">
    <location>
        <begin position="18"/>
        <end position="193"/>
    </location>
</feature>
<dbReference type="SMART" id="SM00450">
    <property type="entry name" value="RHOD"/>
    <property type="match status" value="1"/>
</dbReference>
<sequence>MIRIAIALALLAAPALADPVGIDAERMAITVETPDGPIEIMRGQDNDAVITGDFAKTSRACPPFCIQPMTPAEGVTTIGELELLDMLEDPEAVVIDSRTREWFEGGTIPGAIHMPWERITDQLGELGCEPDFEGWDCSEAPEVALFCNGPWCGQSPTAIRAMIGAGYPAEKINYYRGGMQVWRLLGLTVAEGR</sequence>
<evidence type="ECO:0000313" key="4">
    <source>
        <dbReference type="Proteomes" id="UP000025047"/>
    </source>
</evidence>
<dbReference type="PROSITE" id="PS50206">
    <property type="entry name" value="RHODANESE_3"/>
    <property type="match status" value="1"/>
</dbReference>
<proteinExistence type="predicted"/>
<comment type="caution">
    <text evidence="3">The sequence shown here is derived from an EMBL/GenBank/DDBJ whole genome shotgun (WGS) entry which is preliminary data.</text>
</comment>
<evidence type="ECO:0000256" key="1">
    <source>
        <dbReference type="SAM" id="SignalP"/>
    </source>
</evidence>